<evidence type="ECO:0000313" key="2">
    <source>
        <dbReference type="Proteomes" id="UP000028135"/>
    </source>
</evidence>
<reference evidence="1 2" key="1">
    <citation type="submission" date="2014-05" db="EMBL/GenBank/DDBJ databases">
        <title>Genome Announcement of Sphingobium lucknowense F2.</title>
        <authorList>
            <person name="Lal R."/>
            <person name="Negi V."/>
            <person name="Lata P."/>
            <person name="Sangwan N."/>
            <person name="Gupta S.K."/>
            <person name="Rao D.L.N."/>
            <person name="Das S."/>
        </authorList>
    </citation>
    <scope>NUCLEOTIDE SEQUENCE [LARGE SCALE GENOMIC DNA]</scope>
    <source>
        <strain evidence="1 2">F2</strain>
    </source>
</reference>
<accession>A0A8E0WRL0</accession>
<name>A0A8E0WRL0_9SPHN</name>
<gene>
    <name evidence="1" type="ORF">AL00_12675</name>
</gene>
<comment type="caution">
    <text evidence="1">The sequence shown here is derived from an EMBL/GenBank/DDBJ whole genome shotgun (WGS) entry which is preliminary data.</text>
</comment>
<dbReference type="RefSeq" id="WP_020817600.1">
    <property type="nucleotide sequence ID" value="NZ_JANF02000059.1"/>
</dbReference>
<sequence length="84" mass="9008">MAFAPEGYPHEPMLSGSSARNPVIIRHILDPLASDDPRWAAEGIEIARWFLANVQVPKGKPADPGVAEQIQDAIEAACAKHGLP</sequence>
<dbReference type="AlphaFoldDB" id="A0A8E0WRL0"/>
<organism evidence="1 2">
    <name type="scientific">Sphingobium indicum F2</name>
    <dbReference type="NCBI Taxonomy" id="1450518"/>
    <lineage>
        <taxon>Bacteria</taxon>
        <taxon>Pseudomonadati</taxon>
        <taxon>Pseudomonadota</taxon>
        <taxon>Alphaproteobacteria</taxon>
        <taxon>Sphingomonadales</taxon>
        <taxon>Sphingomonadaceae</taxon>
        <taxon>Sphingobium</taxon>
    </lineage>
</organism>
<dbReference type="EMBL" id="JANF02000059">
    <property type="protein sequence ID" value="KER36102.1"/>
    <property type="molecule type" value="Genomic_DNA"/>
</dbReference>
<proteinExistence type="predicted"/>
<evidence type="ECO:0000313" key="1">
    <source>
        <dbReference type="EMBL" id="KER36102.1"/>
    </source>
</evidence>
<dbReference type="Proteomes" id="UP000028135">
    <property type="component" value="Unassembled WGS sequence"/>
</dbReference>
<protein>
    <submittedName>
        <fullName evidence="1">Uncharacterized protein</fullName>
    </submittedName>
</protein>